<dbReference type="CDD" id="cd00833">
    <property type="entry name" value="PKS"/>
    <property type="match status" value="1"/>
</dbReference>
<dbReference type="InterPro" id="IPR057326">
    <property type="entry name" value="KR_dom"/>
</dbReference>
<dbReference type="Pfam" id="PF08659">
    <property type="entry name" value="KR"/>
    <property type="match status" value="1"/>
</dbReference>
<dbReference type="Gene3D" id="1.10.1200.10">
    <property type="entry name" value="ACP-like"/>
    <property type="match status" value="1"/>
</dbReference>
<dbReference type="Pfam" id="PF14765">
    <property type="entry name" value="PS-DH"/>
    <property type="match status" value="1"/>
</dbReference>
<dbReference type="PROSITE" id="PS50075">
    <property type="entry name" value="CARRIER"/>
    <property type="match status" value="1"/>
</dbReference>
<dbReference type="PANTHER" id="PTHR43775:SF29">
    <property type="entry name" value="ASPERFURANONE POLYKETIDE SYNTHASE AFOG-RELATED"/>
    <property type="match status" value="1"/>
</dbReference>
<dbReference type="InterPro" id="IPR049551">
    <property type="entry name" value="PKS_DH_C"/>
</dbReference>
<keyword evidence="1" id="KW-0596">Phosphopantetheine</keyword>
<dbReference type="InterPro" id="IPR020806">
    <property type="entry name" value="PKS_PP-bd"/>
</dbReference>
<comment type="caution">
    <text evidence="10">The sequence shown here is derived from an EMBL/GenBank/DDBJ whole genome shotgun (WGS) entry which is preliminary data.</text>
</comment>
<dbReference type="Gene3D" id="3.90.180.10">
    <property type="entry name" value="Medium-chain alcohol dehydrogenases, catalytic domain"/>
    <property type="match status" value="1"/>
</dbReference>
<dbReference type="Pfam" id="PF00550">
    <property type="entry name" value="PP-binding"/>
    <property type="match status" value="1"/>
</dbReference>
<evidence type="ECO:0000259" key="7">
    <source>
        <dbReference type="PROSITE" id="PS50075"/>
    </source>
</evidence>
<reference evidence="10 11" key="1">
    <citation type="journal article" date="2020" name="Genome Biol. Evol.">
        <title>A new high-quality draft genome assembly of the Chinese cordyceps Ophiocordyceps sinensis.</title>
        <authorList>
            <person name="Shu R."/>
            <person name="Zhang J."/>
            <person name="Meng Q."/>
            <person name="Zhang H."/>
            <person name="Zhou G."/>
            <person name="Li M."/>
            <person name="Wu P."/>
            <person name="Zhao Y."/>
            <person name="Chen C."/>
            <person name="Qin Q."/>
        </authorList>
    </citation>
    <scope>NUCLEOTIDE SEQUENCE [LARGE SCALE GENOMIC DNA]</scope>
    <source>
        <strain evidence="10 11">IOZ07</strain>
    </source>
</reference>
<dbReference type="InterPro" id="IPR018201">
    <property type="entry name" value="Ketoacyl_synth_AS"/>
</dbReference>
<feature type="domain" description="PKS/mFAS DH" evidence="9">
    <location>
        <begin position="970"/>
        <end position="1280"/>
    </location>
</feature>
<dbReference type="Pfam" id="PF21089">
    <property type="entry name" value="PKS_DH_N"/>
    <property type="match status" value="1"/>
</dbReference>
<keyword evidence="3" id="KW-0808">Transferase</keyword>
<dbReference type="SMART" id="SM00827">
    <property type="entry name" value="PKS_AT"/>
    <property type="match status" value="1"/>
</dbReference>
<evidence type="ECO:0000259" key="9">
    <source>
        <dbReference type="PROSITE" id="PS52019"/>
    </source>
</evidence>
<dbReference type="GO" id="GO:0016491">
    <property type="term" value="F:oxidoreductase activity"/>
    <property type="evidence" value="ECO:0007669"/>
    <property type="project" value="UniProtKB-KW"/>
</dbReference>
<dbReference type="InterPro" id="IPR009081">
    <property type="entry name" value="PP-bd_ACP"/>
</dbReference>
<dbReference type="InterPro" id="IPR020841">
    <property type="entry name" value="PKS_Beta-ketoAc_synthase_dom"/>
</dbReference>
<sequence length="2377" mass="256105">MGNSTAHGHGQNNDRRREPIAIVGAACRLPGEASSLHGLWNMMRNSRTAHAKVPKERWDADAWYHPDPDRKGSLNTTHGFFLEQDVGAFDAPFFSVTAKEAAGMDPAKRLLLEVAYEAFENAGLPVEDVAGSMTGVYVGSMTSDYEVLSTREIYDEPHMAAAGSSEAMTANRVSWFFDLRGPSLTLDTACSSSLYALHLACQALQLGETNMALVAGVNVILHPNFMQQLVAMHMLSPDGISHTFDERANGYGRGEGIGALVVKRLGDAVRDGDTIRAVIRGSGINVDGKTPSVTMPSSEAQARLIRSVYEEAGLPLDKTHYVELHGTGTPVGDPIELSAIAGTFGACASPQKPVYVGSIKPSVGHTEGCAGLAGVFKAILCLEKGVILPTAEVDTVNPKLRFADWNLALPGAAMSWPTPGLRRISVNSFGFGGANAHVILDDAHHYMQAHGLSGNHATVAGLLDAGSDGVVNGNQARVNGVAPASLPQKKLFVLSARDDPGISRMAKSLGAYWRSNDDASLVESAKYASDVAYTLAARRSLLDYRSFAVAESVPMLARQLEKPPVRLKRSTKQNGIAFVFTGQGAQWAGMGRQLMEFAVFAGSISRSKACLETLGCPFDLEAELAKTEHSKIGTPEYSQPICTAVQVALVDLLAEWAIRPKAVVGHSSGEIAAAYAAGILTHEDAIKIAHLRGVYSGKVSLGTRRGAMLAAGISEGEAREYLEAVPRESVVVACVNSPRSVTLSGDAEHIDQLESSMSKDGKFARKLRVTTAYHSPHMKTVAAACLDAMVRAGVGEPRETTMAIFSSVTGRLMDAAEFGKEYWLRNMCGTVRFSEAVHSLLGHDDAPGRRAARKTTVKWNALVEIGPHSALKAPLVQIMEGVDSKLPSQLPYMSMLVRGEDAVTSSLTAAGHLWALGLPVSLDRMNQEAAAPAKPQAVVDLPPYPWNHSRRYWHEATATREQRLQHRARSDLLGIAVENQNPFEPEWRNYLRVRENPWVEHHKITGTTLYPGAGMLIMVLEAVQEMVAEDVAVKGVEFRGVHFERGLVIPSEGAVETSLRIQTPRSESPSEHSFAVYSRTGEGSWTKHCFGAFLIVSPESDGQELESLEWKTYMEDYDAIKRLPSTDVDVTKLYKSLHKVGMQYGPTFQNLGSLVSSPENGCCHGTVSIPDTKSIMPQEFEFPHVIHPATLDAIFHLMVVAVANGTSMTEAAVPMMLEKLFIAFRLPQGAGELFSGYSRRVERRDKQLAADLVVSDASWSEPKIIVEGLVMRQVTAGTSGPGNDGLLAGLNKVTKIVWKRDPASALRRSAAAPFHQIRIARLRDWLELECHKSPSLRVLLVGNTLDQDVLRELDPFMTGESPYRGFATSVVDRSEDALQRWKMQTKGAMRFGLVDDMPTTEEALFDLVIVGQADAVQDSSRWRSLAKPNGRILVLHGNSPNGCGPTPPDAGPRPVTLSLPDGAWIDVYTQQQVDSQPADDVCLLLPSTVDSTTASLQRALRDCLQKRGVTARTVQLADAPLLRGQRVISLLGDSFVTDWNTNEFQQFQSLVGCAAHVFCITTGAHMVAPSEAGLRGAPLPGLLRVLRNELPQVTLAHLDLSPAFDAAEPLAGELVVDAWLASLDDRDLELAELDGDILVPRVVTEPRMGMEIALATGSAPPILKPLSSSGPLRLVEGQEVAWQSDDEALDALDPEHVEIKVVDISVDSAGPGARELLGSQVTGRVVRCGSEVADFHKGQLVVALGAPGVRTHVRRHRSMLLPLPEDMAIEGAATAVWTLMTACYVLRHVTHLASDQRLLIQDGATSLGRALIHVALQTGSVDVFATVTSLEQKAHLVERFRLPDEAVVVVNGHRDGGRLAAYLMSKTGRQGLDVAVCSLDMAGHLAPCLSDFASVAVMSQASRARPTALLRGNLTVSTVDAVHILRETPRLVSKLLRDVSDLPRSGLPDMMPITAFPITDLADALDWMQKPEHGGIVSLQISDSVSRVPVIPAPPPRLELDPDASYVLAGGLGSLGLRIADVMARGGATHLVFLSRSGGARWTERLRELNRRGCATVVLKCDVVSLDDVRHAVSKVAESGRPIRGVIQCAMVLQDGLFETMTLDHWHAAFKPKVAGSWNLHQSLPRDMDFFVMLSSVVSVIGNVSQANYAAGNAYMDALAHFRRSRGLPAVSINAGLVADSDHTIDGTAMDDYLDRFQHMASVSTTLPELDIAVTAAMRGATADGAALEAQFVFCMSDSLHPDGVDPWARDAKFSHRTAGDGAAGADEASGPSVGQALGATTSRRDAVLVVQDVLKKLLAPGLGIQPADIDEDRPLYHAGVDSFKAVEIRNQVFRELKSDISVFEILSPSSLAQLSGVVVSRSELVPPQVREAKDEP</sequence>
<dbReference type="Pfam" id="PF00698">
    <property type="entry name" value="Acyl_transf_1"/>
    <property type="match status" value="1"/>
</dbReference>
<dbReference type="GO" id="GO:0004315">
    <property type="term" value="F:3-oxoacyl-[acyl-carrier-protein] synthase activity"/>
    <property type="evidence" value="ECO:0007669"/>
    <property type="project" value="InterPro"/>
</dbReference>
<dbReference type="SMART" id="SM00825">
    <property type="entry name" value="PKS_KS"/>
    <property type="match status" value="1"/>
</dbReference>
<dbReference type="InterPro" id="IPR049552">
    <property type="entry name" value="PKS_DH_N"/>
</dbReference>
<dbReference type="Gene3D" id="3.40.366.10">
    <property type="entry name" value="Malonyl-Coenzyme A Acyl Carrier Protein, domain 2"/>
    <property type="match status" value="1"/>
</dbReference>
<dbReference type="SUPFAM" id="SSF52151">
    <property type="entry name" value="FabD/lysophospholipase-like"/>
    <property type="match status" value="1"/>
</dbReference>
<dbReference type="InterPro" id="IPR049900">
    <property type="entry name" value="PKS_mFAS_DH"/>
</dbReference>
<dbReference type="InterPro" id="IPR020843">
    <property type="entry name" value="ER"/>
</dbReference>
<dbReference type="GO" id="GO:0031177">
    <property type="term" value="F:phosphopantetheine binding"/>
    <property type="evidence" value="ECO:0007669"/>
    <property type="project" value="InterPro"/>
</dbReference>
<dbReference type="SUPFAM" id="SSF55048">
    <property type="entry name" value="Probable ACP-binding domain of malonyl-CoA ACP transacylase"/>
    <property type="match status" value="1"/>
</dbReference>
<dbReference type="SMART" id="SM00829">
    <property type="entry name" value="PKS_ER"/>
    <property type="match status" value="1"/>
</dbReference>
<dbReference type="Proteomes" id="UP000557566">
    <property type="component" value="Unassembled WGS sequence"/>
</dbReference>
<gene>
    <name evidence="10" type="ORF">G6O67_003535</name>
</gene>
<feature type="region of interest" description="N-terminal hotdog fold" evidence="6">
    <location>
        <begin position="970"/>
        <end position="1100"/>
    </location>
</feature>
<dbReference type="InterPro" id="IPR016039">
    <property type="entry name" value="Thiolase-like"/>
</dbReference>
<dbReference type="EMBL" id="JAAVMX010000004">
    <property type="protein sequence ID" value="KAF4509357.1"/>
    <property type="molecule type" value="Genomic_DNA"/>
</dbReference>
<dbReference type="Pfam" id="PF16197">
    <property type="entry name" value="KAsynt_C_assoc"/>
    <property type="match status" value="1"/>
</dbReference>
<dbReference type="InterPro" id="IPR014031">
    <property type="entry name" value="Ketoacyl_synth_C"/>
</dbReference>
<protein>
    <recommendedName>
        <fullName evidence="12">Polyketide synthase</fullName>
    </recommendedName>
</protein>
<dbReference type="GO" id="GO:0004312">
    <property type="term" value="F:fatty acid synthase activity"/>
    <property type="evidence" value="ECO:0007669"/>
    <property type="project" value="TreeGrafter"/>
</dbReference>
<evidence type="ECO:0000256" key="6">
    <source>
        <dbReference type="PROSITE-ProRule" id="PRU01363"/>
    </source>
</evidence>
<organism evidence="10 11">
    <name type="scientific">Ophiocordyceps sinensis</name>
    <dbReference type="NCBI Taxonomy" id="72228"/>
    <lineage>
        <taxon>Eukaryota</taxon>
        <taxon>Fungi</taxon>
        <taxon>Dikarya</taxon>
        <taxon>Ascomycota</taxon>
        <taxon>Pezizomycotina</taxon>
        <taxon>Sordariomycetes</taxon>
        <taxon>Hypocreomycetidae</taxon>
        <taxon>Hypocreales</taxon>
        <taxon>Ophiocordycipitaceae</taxon>
        <taxon>Ophiocordyceps</taxon>
    </lineage>
</organism>
<dbReference type="GO" id="GO:0044550">
    <property type="term" value="P:secondary metabolite biosynthetic process"/>
    <property type="evidence" value="ECO:0007669"/>
    <property type="project" value="TreeGrafter"/>
</dbReference>
<dbReference type="OrthoDB" id="4924784at2759"/>
<accession>A0A8H4V640</accession>
<dbReference type="InterPro" id="IPR011032">
    <property type="entry name" value="GroES-like_sf"/>
</dbReference>
<feature type="domain" description="Ketosynthase family 3 (KS3)" evidence="8">
    <location>
        <begin position="17"/>
        <end position="442"/>
    </location>
</feature>
<name>A0A8H4V640_9HYPO</name>
<dbReference type="Gene3D" id="3.40.50.720">
    <property type="entry name" value="NAD(P)-binding Rossmann-like Domain"/>
    <property type="match status" value="3"/>
</dbReference>
<dbReference type="InterPro" id="IPR016035">
    <property type="entry name" value="Acyl_Trfase/lysoPLipase"/>
</dbReference>
<keyword evidence="2" id="KW-0597">Phosphoprotein</keyword>
<dbReference type="Gene3D" id="3.40.47.10">
    <property type="match status" value="1"/>
</dbReference>
<feature type="region of interest" description="C-terminal hotdog fold" evidence="6">
    <location>
        <begin position="1125"/>
        <end position="1280"/>
    </location>
</feature>
<dbReference type="SMART" id="SM00823">
    <property type="entry name" value="PKS_PP"/>
    <property type="match status" value="1"/>
</dbReference>
<dbReference type="InterPro" id="IPR014030">
    <property type="entry name" value="Ketoacyl_synth_N"/>
</dbReference>
<dbReference type="Gene3D" id="3.30.70.3290">
    <property type="match status" value="1"/>
</dbReference>
<dbReference type="InterPro" id="IPR042104">
    <property type="entry name" value="PKS_dehydratase_sf"/>
</dbReference>
<evidence type="ECO:0008006" key="12">
    <source>
        <dbReference type="Google" id="ProtNLM"/>
    </source>
</evidence>
<dbReference type="SUPFAM" id="SSF53901">
    <property type="entry name" value="Thiolase-like"/>
    <property type="match status" value="1"/>
</dbReference>
<feature type="active site" description="Proton acceptor; for dehydratase activity" evidence="6">
    <location>
        <position position="1002"/>
    </location>
</feature>
<dbReference type="InterPro" id="IPR014043">
    <property type="entry name" value="Acyl_transferase_dom"/>
</dbReference>
<dbReference type="GO" id="GO:0006633">
    <property type="term" value="P:fatty acid biosynthetic process"/>
    <property type="evidence" value="ECO:0007669"/>
    <property type="project" value="InterPro"/>
</dbReference>
<evidence type="ECO:0000256" key="5">
    <source>
        <dbReference type="ARBA" id="ARBA00023268"/>
    </source>
</evidence>
<dbReference type="PROSITE" id="PS00606">
    <property type="entry name" value="KS3_1"/>
    <property type="match status" value="1"/>
</dbReference>
<keyword evidence="4" id="KW-0560">Oxidoreductase</keyword>
<dbReference type="SUPFAM" id="SSF51735">
    <property type="entry name" value="NAD(P)-binding Rossmann-fold domains"/>
    <property type="match status" value="3"/>
</dbReference>
<evidence type="ECO:0000256" key="3">
    <source>
        <dbReference type="ARBA" id="ARBA00022679"/>
    </source>
</evidence>
<feature type="domain" description="Carrier" evidence="7">
    <location>
        <begin position="2289"/>
        <end position="2363"/>
    </location>
</feature>
<evidence type="ECO:0000256" key="1">
    <source>
        <dbReference type="ARBA" id="ARBA00022450"/>
    </source>
</evidence>
<dbReference type="SUPFAM" id="SSF50129">
    <property type="entry name" value="GroES-like"/>
    <property type="match status" value="1"/>
</dbReference>
<dbReference type="CDD" id="cd05195">
    <property type="entry name" value="enoyl_red"/>
    <property type="match status" value="1"/>
</dbReference>
<dbReference type="InterPro" id="IPR016036">
    <property type="entry name" value="Malonyl_transacylase_ACP-bd"/>
</dbReference>
<dbReference type="InterPro" id="IPR001227">
    <property type="entry name" value="Ac_transferase_dom_sf"/>
</dbReference>
<dbReference type="InterPro" id="IPR032821">
    <property type="entry name" value="PKS_assoc"/>
</dbReference>
<dbReference type="Gene3D" id="3.10.129.110">
    <property type="entry name" value="Polyketide synthase dehydratase"/>
    <property type="match status" value="1"/>
</dbReference>
<dbReference type="Pfam" id="PF00109">
    <property type="entry name" value="ketoacyl-synt"/>
    <property type="match status" value="1"/>
</dbReference>
<dbReference type="InterPro" id="IPR020807">
    <property type="entry name" value="PKS_DH"/>
</dbReference>
<keyword evidence="5" id="KW-0511">Multifunctional enzyme</keyword>
<dbReference type="PANTHER" id="PTHR43775">
    <property type="entry name" value="FATTY ACID SYNTHASE"/>
    <property type="match status" value="1"/>
</dbReference>
<dbReference type="SMART" id="SM00826">
    <property type="entry name" value="PKS_DH"/>
    <property type="match status" value="1"/>
</dbReference>
<evidence type="ECO:0000313" key="11">
    <source>
        <dbReference type="Proteomes" id="UP000557566"/>
    </source>
</evidence>
<dbReference type="PROSITE" id="PS52004">
    <property type="entry name" value="KS3_2"/>
    <property type="match status" value="1"/>
</dbReference>
<feature type="active site" description="Proton donor; for dehydratase activity" evidence="6">
    <location>
        <position position="1192"/>
    </location>
</feature>
<dbReference type="InterPro" id="IPR013968">
    <property type="entry name" value="PKS_KR"/>
</dbReference>
<keyword evidence="11" id="KW-1185">Reference proteome</keyword>
<dbReference type="Pfam" id="PF02801">
    <property type="entry name" value="Ketoacyl-synt_C"/>
    <property type="match status" value="1"/>
</dbReference>
<dbReference type="SUPFAM" id="SSF47336">
    <property type="entry name" value="ACP-like"/>
    <property type="match status" value="1"/>
</dbReference>
<dbReference type="InterPro" id="IPR050091">
    <property type="entry name" value="PKS_NRPS_Biosynth_Enz"/>
</dbReference>
<proteinExistence type="predicted"/>
<evidence type="ECO:0000313" key="10">
    <source>
        <dbReference type="EMBL" id="KAF4509357.1"/>
    </source>
</evidence>
<evidence type="ECO:0000256" key="2">
    <source>
        <dbReference type="ARBA" id="ARBA00022553"/>
    </source>
</evidence>
<dbReference type="InterPro" id="IPR036291">
    <property type="entry name" value="NAD(P)-bd_dom_sf"/>
</dbReference>
<dbReference type="PROSITE" id="PS52019">
    <property type="entry name" value="PKS_MFAS_DH"/>
    <property type="match status" value="1"/>
</dbReference>
<evidence type="ECO:0000259" key="8">
    <source>
        <dbReference type="PROSITE" id="PS52004"/>
    </source>
</evidence>
<dbReference type="SMART" id="SM00822">
    <property type="entry name" value="PKS_KR"/>
    <property type="match status" value="1"/>
</dbReference>
<evidence type="ECO:0000256" key="4">
    <source>
        <dbReference type="ARBA" id="ARBA00023002"/>
    </source>
</evidence>
<dbReference type="InterPro" id="IPR036736">
    <property type="entry name" value="ACP-like_sf"/>
</dbReference>